<dbReference type="OrthoDB" id="9801717at2"/>
<keyword evidence="13" id="KW-1185">Reference proteome</keyword>
<dbReference type="STRING" id="681398.PJIAN_3669"/>
<dbReference type="Proteomes" id="UP000076586">
    <property type="component" value="Unassembled WGS sequence"/>
</dbReference>
<dbReference type="InterPro" id="IPR004107">
    <property type="entry name" value="Integrase_SAM-like_N"/>
</dbReference>
<keyword evidence="7" id="KW-0233">DNA recombination</keyword>
<dbReference type="GO" id="GO:0006310">
    <property type="term" value="P:DNA recombination"/>
    <property type="evidence" value="ECO:0007669"/>
    <property type="project" value="UniProtKB-KW"/>
</dbReference>
<dbReference type="SUPFAM" id="SSF56349">
    <property type="entry name" value="DNA breaking-rejoining enzymes"/>
    <property type="match status" value="1"/>
</dbReference>
<evidence type="ECO:0000259" key="11">
    <source>
        <dbReference type="PROSITE" id="PS51900"/>
    </source>
</evidence>
<evidence type="ECO:0000256" key="3">
    <source>
        <dbReference type="ARBA" id="ARBA00022618"/>
    </source>
</evidence>
<evidence type="ECO:0000256" key="1">
    <source>
        <dbReference type="ARBA" id="ARBA00004496"/>
    </source>
</evidence>
<dbReference type="Gene3D" id="1.10.443.10">
    <property type="entry name" value="Intergrase catalytic core"/>
    <property type="match status" value="1"/>
</dbReference>
<evidence type="ECO:0000313" key="13">
    <source>
        <dbReference type="Proteomes" id="UP000076586"/>
    </source>
</evidence>
<dbReference type="GO" id="GO:0015074">
    <property type="term" value="P:DNA integration"/>
    <property type="evidence" value="ECO:0007669"/>
    <property type="project" value="UniProtKB-KW"/>
</dbReference>
<proteinExistence type="predicted"/>
<dbReference type="PANTHER" id="PTHR30349">
    <property type="entry name" value="PHAGE INTEGRASE-RELATED"/>
    <property type="match status" value="1"/>
</dbReference>
<keyword evidence="2" id="KW-0963">Cytoplasm</keyword>
<keyword evidence="5" id="KW-0229">DNA integration</keyword>
<evidence type="ECO:0000256" key="6">
    <source>
        <dbReference type="ARBA" id="ARBA00023125"/>
    </source>
</evidence>
<dbReference type="InterPro" id="IPR050090">
    <property type="entry name" value="Tyrosine_recombinase_XerCD"/>
</dbReference>
<dbReference type="GO" id="GO:0007059">
    <property type="term" value="P:chromosome segregation"/>
    <property type="evidence" value="ECO:0007669"/>
    <property type="project" value="UniProtKB-KW"/>
</dbReference>
<dbReference type="InterPro" id="IPR013762">
    <property type="entry name" value="Integrase-like_cat_sf"/>
</dbReference>
<gene>
    <name evidence="12" type="ORF">PJIAN_3669</name>
</gene>
<evidence type="ECO:0000313" key="12">
    <source>
        <dbReference type="EMBL" id="GAT63343.1"/>
    </source>
</evidence>
<dbReference type="Gene3D" id="1.10.150.130">
    <property type="match status" value="1"/>
</dbReference>
<sequence>MIDLFIEYLRYEKNSSSHTVLSYHNDIKQFARFLDPESDSFDPQQVTPLSIREWIISLMETGDSARTVNRKLSALKSFYRFLSHKSLCTNNPTKKLISPKIKKPLPLVFRENEVNFVSENIIENDFEHLRDKLIVELFYQTGIRRAELIGLKDGDVDLNKRTLRVLGKRNKERIVPFGQLLADLIARYIKERDAFLEENIAERLIVLNNGAEVYPKFIYNKVRNAFTGVTPVKKRSPHVLRHTFATTLLNNGAELNAVKELLGHSNLSATEIYTHTTFDQLHSIYQQAHPRAKKRR</sequence>
<dbReference type="PROSITE" id="PS51900">
    <property type="entry name" value="CB"/>
    <property type="match status" value="1"/>
</dbReference>
<keyword evidence="8" id="KW-0131">Cell cycle</keyword>
<comment type="subcellular location">
    <subcellularLocation>
        <location evidence="1">Cytoplasm</location>
    </subcellularLocation>
</comment>
<organism evidence="12 13">
    <name type="scientific">Paludibacter jiangxiensis</name>
    <dbReference type="NCBI Taxonomy" id="681398"/>
    <lineage>
        <taxon>Bacteria</taxon>
        <taxon>Pseudomonadati</taxon>
        <taxon>Bacteroidota</taxon>
        <taxon>Bacteroidia</taxon>
        <taxon>Bacteroidales</taxon>
        <taxon>Paludibacteraceae</taxon>
        <taxon>Paludibacter</taxon>
    </lineage>
</organism>
<feature type="domain" description="Core-binding (CB)" evidence="11">
    <location>
        <begin position="1"/>
        <end position="83"/>
    </location>
</feature>
<keyword evidence="3" id="KW-0132">Cell division</keyword>
<dbReference type="InterPro" id="IPR044068">
    <property type="entry name" value="CB"/>
</dbReference>
<evidence type="ECO:0000256" key="2">
    <source>
        <dbReference type="ARBA" id="ARBA00022490"/>
    </source>
</evidence>
<accession>A0A171A6X6</accession>
<evidence type="ECO:0000256" key="9">
    <source>
        <dbReference type="PROSITE-ProRule" id="PRU01248"/>
    </source>
</evidence>
<evidence type="ECO:0000256" key="4">
    <source>
        <dbReference type="ARBA" id="ARBA00022829"/>
    </source>
</evidence>
<dbReference type="InterPro" id="IPR011010">
    <property type="entry name" value="DNA_brk_join_enz"/>
</dbReference>
<dbReference type="GO" id="GO:0005737">
    <property type="term" value="C:cytoplasm"/>
    <property type="evidence" value="ECO:0007669"/>
    <property type="project" value="UniProtKB-SubCell"/>
</dbReference>
<dbReference type="InterPro" id="IPR002104">
    <property type="entry name" value="Integrase_catalytic"/>
</dbReference>
<dbReference type="RefSeq" id="WP_068704418.1">
    <property type="nucleotide sequence ID" value="NZ_BDCR01000003.1"/>
</dbReference>
<evidence type="ECO:0000256" key="8">
    <source>
        <dbReference type="ARBA" id="ARBA00023306"/>
    </source>
</evidence>
<reference evidence="13" key="1">
    <citation type="submission" date="2016-04" db="EMBL/GenBank/DDBJ databases">
        <title>Draft genome sequence of Paludibacter jiangxiensis strain NM7.</title>
        <authorList>
            <person name="Qiu Y."/>
            <person name="Matsuura N."/>
            <person name="Ohashi A."/>
            <person name="Tourlousse M.D."/>
            <person name="Sekiguchi Y."/>
        </authorList>
    </citation>
    <scope>NUCLEOTIDE SEQUENCE [LARGE SCALE GENOMIC DNA]</scope>
    <source>
        <strain evidence="13">NM7</strain>
    </source>
</reference>
<dbReference type="InterPro" id="IPR010998">
    <property type="entry name" value="Integrase_recombinase_N"/>
</dbReference>
<evidence type="ECO:0000256" key="7">
    <source>
        <dbReference type="ARBA" id="ARBA00023172"/>
    </source>
</evidence>
<dbReference type="Pfam" id="PF00589">
    <property type="entry name" value="Phage_integrase"/>
    <property type="match status" value="1"/>
</dbReference>
<keyword evidence="4" id="KW-0159">Chromosome partition</keyword>
<keyword evidence="6 9" id="KW-0238">DNA-binding</keyword>
<protein>
    <submittedName>
        <fullName evidence="12">Integrase/recombinase XerC</fullName>
    </submittedName>
</protein>
<name>A0A171A6X6_9BACT</name>
<dbReference type="PROSITE" id="PS51898">
    <property type="entry name" value="TYR_RECOMBINASE"/>
    <property type="match status" value="1"/>
</dbReference>
<dbReference type="AlphaFoldDB" id="A0A171A6X6"/>
<feature type="domain" description="Tyr recombinase" evidence="10">
    <location>
        <begin position="104"/>
        <end position="286"/>
    </location>
</feature>
<comment type="caution">
    <text evidence="12">The sequence shown here is derived from an EMBL/GenBank/DDBJ whole genome shotgun (WGS) entry which is preliminary data.</text>
</comment>
<reference evidence="13" key="2">
    <citation type="journal article" date="2017" name="Genome Announc.">
        <title>Draft genome sequence of Paludibacter jiangxiensis NM7(T), a propionate-producing fermentative bacterium.</title>
        <authorList>
            <person name="Qiu Y.-L."/>
            <person name="Tourlousse D.M."/>
            <person name="Matsuura N."/>
            <person name="Ohashi A."/>
            <person name="Sekiguchi Y."/>
        </authorList>
    </citation>
    <scope>NUCLEOTIDE SEQUENCE [LARGE SCALE GENOMIC DNA]</scope>
    <source>
        <strain evidence="13">NM7</strain>
    </source>
</reference>
<dbReference type="EMBL" id="BDCR01000003">
    <property type="protein sequence ID" value="GAT63343.1"/>
    <property type="molecule type" value="Genomic_DNA"/>
</dbReference>
<dbReference type="GO" id="GO:0051301">
    <property type="term" value="P:cell division"/>
    <property type="evidence" value="ECO:0007669"/>
    <property type="project" value="UniProtKB-KW"/>
</dbReference>
<dbReference type="Pfam" id="PF02899">
    <property type="entry name" value="Phage_int_SAM_1"/>
    <property type="match status" value="1"/>
</dbReference>
<dbReference type="GO" id="GO:0003677">
    <property type="term" value="F:DNA binding"/>
    <property type="evidence" value="ECO:0007669"/>
    <property type="project" value="UniProtKB-UniRule"/>
</dbReference>
<evidence type="ECO:0000259" key="10">
    <source>
        <dbReference type="PROSITE" id="PS51898"/>
    </source>
</evidence>
<evidence type="ECO:0000256" key="5">
    <source>
        <dbReference type="ARBA" id="ARBA00022908"/>
    </source>
</evidence>
<dbReference type="PANTHER" id="PTHR30349:SF77">
    <property type="entry name" value="TYROSINE RECOMBINASE XERC"/>
    <property type="match status" value="1"/>
</dbReference>